<comment type="similarity">
    <text evidence="2">Belongs to the UPF0382 family.</text>
</comment>
<gene>
    <name evidence="7" type="ORF">Thini_1290</name>
</gene>
<evidence type="ECO:0008006" key="9">
    <source>
        <dbReference type="Google" id="ProtNLM"/>
    </source>
</evidence>
<dbReference type="AlphaFoldDB" id="A0A656HAW0"/>
<evidence type="ECO:0000256" key="4">
    <source>
        <dbReference type="ARBA" id="ARBA00022989"/>
    </source>
</evidence>
<comment type="subcellular location">
    <subcellularLocation>
        <location evidence="1">Membrane</location>
        <topology evidence="1">Multi-pass membrane protein</topology>
    </subcellularLocation>
</comment>
<dbReference type="Proteomes" id="UP000005317">
    <property type="component" value="Unassembled WGS sequence"/>
</dbReference>
<dbReference type="PANTHER" id="PTHR43461:SF1">
    <property type="entry name" value="TRANSMEMBRANE PROTEIN 256"/>
    <property type="match status" value="1"/>
</dbReference>
<evidence type="ECO:0000313" key="7">
    <source>
        <dbReference type="EMBL" id="EIJ33908.1"/>
    </source>
</evidence>
<dbReference type="EMBL" id="JH651384">
    <property type="protein sequence ID" value="EIJ33908.1"/>
    <property type="molecule type" value="Genomic_DNA"/>
</dbReference>
<organism evidence="7 8">
    <name type="scientific">Thiothrix nivea (strain ATCC 35100 / DSM 5205 / JP2)</name>
    <dbReference type="NCBI Taxonomy" id="870187"/>
    <lineage>
        <taxon>Bacteria</taxon>
        <taxon>Pseudomonadati</taxon>
        <taxon>Pseudomonadota</taxon>
        <taxon>Gammaproteobacteria</taxon>
        <taxon>Thiotrichales</taxon>
        <taxon>Thiotrichaceae</taxon>
        <taxon>Thiothrix</taxon>
    </lineage>
</organism>
<evidence type="ECO:0000256" key="3">
    <source>
        <dbReference type="ARBA" id="ARBA00022692"/>
    </source>
</evidence>
<evidence type="ECO:0000256" key="1">
    <source>
        <dbReference type="ARBA" id="ARBA00004141"/>
    </source>
</evidence>
<evidence type="ECO:0000313" key="8">
    <source>
        <dbReference type="Proteomes" id="UP000005317"/>
    </source>
</evidence>
<keyword evidence="8" id="KW-1185">Reference proteome</keyword>
<reference evidence="8" key="1">
    <citation type="journal article" date="2011" name="Stand. Genomic Sci.">
        <title>Genome sequence of the filamentous, gliding Thiothrix nivea neotype strain (JP2(T)).</title>
        <authorList>
            <person name="Lapidus A."/>
            <person name="Nolan M."/>
            <person name="Lucas S."/>
            <person name="Glavina Del Rio T."/>
            <person name="Tice H."/>
            <person name="Cheng J.F."/>
            <person name="Tapia R."/>
            <person name="Han C."/>
            <person name="Goodwin L."/>
            <person name="Pitluck S."/>
            <person name="Liolios K."/>
            <person name="Pagani I."/>
            <person name="Ivanova N."/>
            <person name="Huntemann M."/>
            <person name="Mavromatis K."/>
            <person name="Mikhailova N."/>
            <person name="Pati A."/>
            <person name="Chen A."/>
            <person name="Palaniappan K."/>
            <person name="Land M."/>
            <person name="Brambilla E.M."/>
            <person name="Rohde M."/>
            <person name="Abt B."/>
            <person name="Verbarg S."/>
            <person name="Goker M."/>
            <person name="Bristow J."/>
            <person name="Eisen J.A."/>
            <person name="Markowitz V."/>
            <person name="Hugenholtz P."/>
            <person name="Kyrpides N.C."/>
            <person name="Klenk H.P."/>
            <person name="Woyke T."/>
        </authorList>
    </citation>
    <scope>NUCLEOTIDE SEQUENCE [LARGE SCALE GENOMIC DNA]</scope>
    <source>
        <strain evidence="8">ATCC 35100 / DSM 5205 / JP2</strain>
    </source>
</reference>
<sequence precursor="true">MQQNYFLMIGSLSGMLAVMLGAFGAHGLEKLVDAKMLQRFHTGVEYQFYHSLALLIINIFYNQVKNKLINYAGHAFTLGIVLFSGSLYVYVLTGYKSIVAVTPVGGASFIIGWALVFIAALNSFNSEKI</sequence>
<feature type="transmembrane region" description="Helical" evidence="6">
    <location>
        <begin position="71"/>
        <end position="91"/>
    </location>
</feature>
<evidence type="ECO:0000256" key="2">
    <source>
        <dbReference type="ARBA" id="ARBA00009694"/>
    </source>
</evidence>
<keyword evidence="5 6" id="KW-0472">Membrane</keyword>
<name>A0A656HAW0_THINJ</name>
<feature type="transmembrane region" description="Helical" evidence="6">
    <location>
        <begin position="5"/>
        <end position="26"/>
    </location>
</feature>
<evidence type="ECO:0000256" key="5">
    <source>
        <dbReference type="ARBA" id="ARBA00023136"/>
    </source>
</evidence>
<dbReference type="InterPro" id="IPR006696">
    <property type="entry name" value="DUF423"/>
</dbReference>
<dbReference type="PANTHER" id="PTHR43461">
    <property type="entry name" value="TRANSMEMBRANE PROTEIN 256"/>
    <property type="match status" value="1"/>
</dbReference>
<accession>A0A656HAW0</accession>
<evidence type="ECO:0000256" key="6">
    <source>
        <dbReference type="SAM" id="Phobius"/>
    </source>
</evidence>
<feature type="transmembrane region" description="Helical" evidence="6">
    <location>
        <begin position="46"/>
        <end position="64"/>
    </location>
</feature>
<keyword evidence="3 6" id="KW-0812">Transmembrane</keyword>
<dbReference type="GO" id="GO:0005886">
    <property type="term" value="C:plasma membrane"/>
    <property type="evidence" value="ECO:0007669"/>
    <property type="project" value="TreeGrafter"/>
</dbReference>
<feature type="transmembrane region" description="Helical" evidence="6">
    <location>
        <begin position="97"/>
        <end position="121"/>
    </location>
</feature>
<protein>
    <recommendedName>
        <fullName evidence="9">DUF423 domain-containing protein</fullName>
    </recommendedName>
</protein>
<dbReference type="Pfam" id="PF04241">
    <property type="entry name" value="DUF423"/>
    <property type="match status" value="1"/>
</dbReference>
<proteinExistence type="inferred from homology"/>
<keyword evidence="4 6" id="KW-1133">Transmembrane helix</keyword>